<dbReference type="EMBL" id="CM039171">
    <property type="protein sequence ID" value="KAH9789021.1"/>
    <property type="molecule type" value="Genomic_DNA"/>
</dbReference>
<accession>A0ACB8MTW0</accession>
<gene>
    <name evidence="1" type="ORF">KPL71_002845</name>
</gene>
<evidence type="ECO:0000313" key="1">
    <source>
        <dbReference type="EMBL" id="KAH9789021.1"/>
    </source>
</evidence>
<sequence length="564" mass="60074">MTDKKLASSSNKLSSLASISSSSFGRRQSNGVNKLADLVGSKYGAPKIVNDGVTVAKEVELEDPVENIGAKLVRQAAAKTNDLAGDGTTTSVVLAQGLIAEGVKVVAAGANPVLITRGIEKTSKALVSELKQMSKEVMGNFIEQDSELADVAAVSAGNNYEVGNMIAEAMSKVGRKGVVTLEEGKSAENMLYVVEGMQFDRGYISPYFVTDSEKMAVEYENCKLLLVDKKITNARDLINVLEDAIRGAYPILIIAEDIEQEALATLVVNKLRGALKIAALKAPGFGERKSQYLDDIAILTGGTVIRDEVGLALDKVGKEVLGNASKVVLTKDTTTIVGDGSTQDAVSKRVAQIRTLIENAEQDYEREKLNERIAKLSGGVAVIQVGAQTETELKEKKLRVEDALNATKAAVEEGIVVGGGCTLLRLSSKVDAIKETLDNDEEKVMCCINFKILALCYPLKLIAKNAGVNGSVVSEKVLSSDNHKYGYNAATGNYEDLMAAGIIDPTKVVRCCLEHASSVAKTFLMSDCVVVEIKEPEPAMPAGNPMDNSGLYLLILNNSHGVLP</sequence>
<name>A0ACB8MTW0_CITSI</name>
<keyword evidence="2" id="KW-1185">Reference proteome</keyword>
<proteinExistence type="predicted"/>
<reference evidence="2" key="1">
    <citation type="journal article" date="2023" name="Hortic. Res.">
        <title>A chromosome-level phased genome enabling allele-level studies in sweet orange: a case study on citrus Huanglongbing tolerance.</title>
        <authorList>
            <person name="Wu B."/>
            <person name="Yu Q."/>
            <person name="Deng Z."/>
            <person name="Duan Y."/>
            <person name="Luo F."/>
            <person name="Gmitter F. Jr."/>
        </authorList>
    </citation>
    <scope>NUCLEOTIDE SEQUENCE [LARGE SCALE GENOMIC DNA]</scope>
    <source>
        <strain evidence="2">cv. Valencia</strain>
    </source>
</reference>
<comment type="caution">
    <text evidence="1">The sequence shown here is derived from an EMBL/GenBank/DDBJ whole genome shotgun (WGS) entry which is preliminary data.</text>
</comment>
<organism evidence="1 2">
    <name type="scientific">Citrus sinensis</name>
    <name type="common">Sweet orange</name>
    <name type="synonym">Citrus aurantium var. sinensis</name>
    <dbReference type="NCBI Taxonomy" id="2711"/>
    <lineage>
        <taxon>Eukaryota</taxon>
        <taxon>Viridiplantae</taxon>
        <taxon>Streptophyta</taxon>
        <taxon>Embryophyta</taxon>
        <taxon>Tracheophyta</taxon>
        <taxon>Spermatophyta</taxon>
        <taxon>Magnoliopsida</taxon>
        <taxon>eudicotyledons</taxon>
        <taxon>Gunneridae</taxon>
        <taxon>Pentapetalae</taxon>
        <taxon>rosids</taxon>
        <taxon>malvids</taxon>
        <taxon>Sapindales</taxon>
        <taxon>Rutaceae</taxon>
        <taxon>Aurantioideae</taxon>
        <taxon>Citrus</taxon>
    </lineage>
</organism>
<dbReference type="Proteomes" id="UP000829398">
    <property type="component" value="Chromosome 2"/>
</dbReference>
<protein>
    <submittedName>
        <fullName evidence="1">Chaperonin 60 subunit beta 3</fullName>
    </submittedName>
</protein>
<evidence type="ECO:0000313" key="2">
    <source>
        <dbReference type="Proteomes" id="UP000829398"/>
    </source>
</evidence>